<dbReference type="PANTHER" id="PTHR14534:SF3">
    <property type="entry name" value="GID COMPLEX SUBUNIT 4 HOMOLOG"/>
    <property type="match status" value="1"/>
</dbReference>
<dbReference type="InterPro" id="IPR018618">
    <property type="entry name" value="GID4/10-like"/>
</dbReference>
<sequence length="395" mass="45446">MPVFTELCPTEPLVESAATTVCTCGGFTDADRDSISMVQTMMDSDDGYGSSSSSNSGIGFPLGSRLLSNVNLNELFKHDAFFVHMDGDRHWVHCELNIPTSSGTSTIKSQQSHLQIQQQRFILLHLQHQLKRQQCHRQKQRRHRRKESTDSLEGDADGNDEDNEEDDDDDDDDSILEIETKRAGSGTILKRQSLSRKYQREDAFSPKRWLPTKTGHLYAGSRFEGKQKSGSSSYDVLVDIKHVNLEESTLCGYLHIQGLTKEYPELTTFFDAEIIGDHYNFVTKKWDVTSTIDKDHWSKFEPFSPMVDTFAQEHFKYDSGDDDVIYMRWKEHFLVPDHRIEGISGASFAGFYYICYHRRQGLIEGFYYHKQSEKFQKLTLNHKVPLATISSYEFR</sequence>
<dbReference type="GO" id="GO:0007039">
    <property type="term" value="P:protein catabolic process in the vacuole"/>
    <property type="evidence" value="ECO:0007669"/>
    <property type="project" value="TreeGrafter"/>
</dbReference>
<dbReference type="Pfam" id="PF09783">
    <property type="entry name" value="Vac_ImportDeg"/>
    <property type="match status" value="1"/>
</dbReference>
<organism evidence="3 4">
    <name type="scientific">Lunasporangiospora selenospora</name>
    <dbReference type="NCBI Taxonomy" id="979761"/>
    <lineage>
        <taxon>Eukaryota</taxon>
        <taxon>Fungi</taxon>
        <taxon>Fungi incertae sedis</taxon>
        <taxon>Mucoromycota</taxon>
        <taxon>Mortierellomycotina</taxon>
        <taxon>Mortierellomycetes</taxon>
        <taxon>Mortierellales</taxon>
        <taxon>Mortierellaceae</taxon>
        <taxon>Lunasporangiospora</taxon>
    </lineage>
</organism>
<evidence type="ECO:0000256" key="2">
    <source>
        <dbReference type="SAM" id="MobiDB-lite"/>
    </source>
</evidence>
<keyword evidence="4" id="KW-1185">Reference proteome</keyword>
<dbReference type="GO" id="GO:0034657">
    <property type="term" value="C:GID complex"/>
    <property type="evidence" value="ECO:0007669"/>
    <property type="project" value="TreeGrafter"/>
</dbReference>
<comment type="similarity">
    <text evidence="1">Belongs to the GID4/VID24 family.</text>
</comment>
<dbReference type="GO" id="GO:0005773">
    <property type="term" value="C:vacuole"/>
    <property type="evidence" value="ECO:0007669"/>
    <property type="project" value="GOC"/>
</dbReference>
<dbReference type="EMBL" id="JAABOA010000004">
    <property type="protein sequence ID" value="KAF9586725.1"/>
    <property type="molecule type" value="Genomic_DNA"/>
</dbReference>
<proteinExistence type="inferred from homology"/>
<accession>A0A9P6G3H9</accession>
<name>A0A9P6G3H9_9FUNG</name>
<gene>
    <name evidence="3" type="ORF">BGW38_006267</name>
</gene>
<dbReference type="PANTHER" id="PTHR14534">
    <property type="entry name" value="VACUOLAR IMPORT AND DEGRADATION PROTEIN 24"/>
    <property type="match status" value="1"/>
</dbReference>
<dbReference type="Proteomes" id="UP000780801">
    <property type="component" value="Unassembled WGS sequence"/>
</dbReference>
<evidence type="ECO:0000256" key="1">
    <source>
        <dbReference type="ARBA" id="ARBA00061469"/>
    </source>
</evidence>
<dbReference type="GO" id="GO:0043161">
    <property type="term" value="P:proteasome-mediated ubiquitin-dependent protein catabolic process"/>
    <property type="evidence" value="ECO:0007669"/>
    <property type="project" value="TreeGrafter"/>
</dbReference>
<dbReference type="AlphaFoldDB" id="A0A9P6G3H9"/>
<comment type="caution">
    <text evidence="3">The sequence shown here is derived from an EMBL/GenBank/DDBJ whole genome shotgun (WGS) entry which is preliminary data.</text>
</comment>
<evidence type="ECO:0000313" key="4">
    <source>
        <dbReference type="Proteomes" id="UP000780801"/>
    </source>
</evidence>
<feature type="compositionally biased region" description="Basic residues" evidence="2">
    <location>
        <begin position="133"/>
        <end position="146"/>
    </location>
</feature>
<dbReference type="GO" id="GO:0045721">
    <property type="term" value="P:negative regulation of gluconeogenesis"/>
    <property type="evidence" value="ECO:0007669"/>
    <property type="project" value="TreeGrafter"/>
</dbReference>
<feature type="region of interest" description="Disordered" evidence="2">
    <location>
        <begin position="133"/>
        <end position="172"/>
    </location>
</feature>
<protein>
    <recommendedName>
        <fullName evidence="5">Vacuolar import and degradation protein</fullName>
    </recommendedName>
</protein>
<dbReference type="OrthoDB" id="62at2759"/>
<dbReference type="GO" id="GO:0006623">
    <property type="term" value="P:protein targeting to vacuole"/>
    <property type="evidence" value="ECO:0007669"/>
    <property type="project" value="TreeGrafter"/>
</dbReference>
<evidence type="ECO:0000313" key="3">
    <source>
        <dbReference type="EMBL" id="KAF9586725.1"/>
    </source>
</evidence>
<reference evidence="3" key="1">
    <citation type="journal article" date="2020" name="Fungal Divers.">
        <title>Resolving the Mortierellaceae phylogeny through synthesis of multi-gene phylogenetics and phylogenomics.</title>
        <authorList>
            <person name="Vandepol N."/>
            <person name="Liber J."/>
            <person name="Desiro A."/>
            <person name="Na H."/>
            <person name="Kennedy M."/>
            <person name="Barry K."/>
            <person name="Grigoriev I.V."/>
            <person name="Miller A.N."/>
            <person name="O'Donnell K."/>
            <person name="Stajich J.E."/>
            <person name="Bonito G."/>
        </authorList>
    </citation>
    <scope>NUCLEOTIDE SEQUENCE</scope>
    <source>
        <strain evidence="3">KOD1015</strain>
    </source>
</reference>
<evidence type="ECO:0008006" key="5">
    <source>
        <dbReference type="Google" id="ProtNLM"/>
    </source>
</evidence>
<feature type="compositionally biased region" description="Acidic residues" evidence="2">
    <location>
        <begin position="150"/>
        <end position="172"/>
    </location>
</feature>